<gene>
    <name evidence="5 7" type="primary">rpsH</name>
</gene>
<protein>
    <recommendedName>
        <fullName evidence="4 5">Small ribosomal subunit protein uS8</fullName>
    </recommendedName>
</protein>
<dbReference type="GO" id="GO:1990904">
    <property type="term" value="C:ribonucleoprotein complex"/>
    <property type="evidence" value="ECO:0007669"/>
    <property type="project" value="UniProtKB-KW"/>
</dbReference>
<evidence type="ECO:0000256" key="3">
    <source>
        <dbReference type="ARBA" id="ARBA00023274"/>
    </source>
</evidence>
<dbReference type="GO" id="GO:0006412">
    <property type="term" value="P:translation"/>
    <property type="evidence" value="ECO:0007669"/>
    <property type="project" value="UniProtKB-UniRule"/>
</dbReference>
<reference evidence="7" key="1">
    <citation type="journal article" date="2015" name="ISME J.">
        <title>Aquifer environment selects for microbial species cohorts in sediment and groundwater.</title>
        <authorList>
            <person name="Hug L.A."/>
            <person name="Thomas B.C."/>
            <person name="Brown C.T."/>
            <person name="Frischkorn K.R."/>
            <person name="Williams K.H."/>
            <person name="Tringe S.G."/>
            <person name="Banfield J.F."/>
        </authorList>
    </citation>
    <scope>NUCLEOTIDE SEQUENCE</scope>
</reference>
<keyword evidence="5" id="KW-0694">RNA-binding</keyword>
<evidence type="ECO:0000313" key="7">
    <source>
        <dbReference type="EMBL" id="AKQ02480.1"/>
    </source>
</evidence>
<evidence type="ECO:0000256" key="6">
    <source>
        <dbReference type="RuleBase" id="RU003660"/>
    </source>
</evidence>
<dbReference type="GO" id="GO:0005737">
    <property type="term" value="C:cytoplasm"/>
    <property type="evidence" value="ECO:0007669"/>
    <property type="project" value="UniProtKB-ARBA"/>
</dbReference>
<evidence type="ECO:0000256" key="2">
    <source>
        <dbReference type="ARBA" id="ARBA00022980"/>
    </source>
</evidence>
<dbReference type="SUPFAM" id="SSF56047">
    <property type="entry name" value="Ribosomal protein S8"/>
    <property type="match status" value="1"/>
</dbReference>
<dbReference type="InterPro" id="IPR000630">
    <property type="entry name" value="Ribosomal_uS8"/>
</dbReference>
<dbReference type="Gene3D" id="3.30.1490.10">
    <property type="match status" value="1"/>
</dbReference>
<dbReference type="AlphaFoldDB" id="A0A0H4T6Z6"/>
<keyword evidence="2 5" id="KW-0689">Ribosomal protein</keyword>
<dbReference type="HAMAP" id="MF_01302_B">
    <property type="entry name" value="Ribosomal_uS8_B"/>
    <property type="match status" value="1"/>
</dbReference>
<dbReference type="FunFam" id="3.30.1490.10:FF:000001">
    <property type="entry name" value="30S ribosomal protein S8"/>
    <property type="match status" value="1"/>
</dbReference>
<evidence type="ECO:0000256" key="4">
    <source>
        <dbReference type="ARBA" id="ARBA00035258"/>
    </source>
</evidence>
<keyword evidence="5" id="KW-0699">rRNA-binding</keyword>
<dbReference type="Gene3D" id="3.30.1370.30">
    <property type="match status" value="1"/>
</dbReference>
<sequence>MDINAILIFVGFASESLRAKVKYPELRNHLGNMYWDSIIRVKNGLERGFERVKVPYSSFDMNILELLTKEGYIGTVSRKGRGVRRIIDIKLKYDSEGEPAIRGVKFVSRPSRRLYSGYRKTKTSRQGSGHYILSTPEGILTDKEARKKKVGGQVLFEIW</sequence>
<dbReference type="InterPro" id="IPR035987">
    <property type="entry name" value="Ribosomal_uS8_sf"/>
</dbReference>
<dbReference type="GO" id="GO:0003735">
    <property type="term" value="F:structural constituent of ribosome"/>
    <property type="evidence" value="ECO:0007669"/>
    <property type="project" value="InterPro"/>
</dbReference>
<dbReference type="Pfam" id="PF00410">
    <property type="entry name" value="Ribosomal_S8"/>
    <property type="match status" value="1"/>
</dbReference>
<comment type="function">
    <text evidence="5">One of the primary rRNA binding proteins, it binds directly to 16S rRNA central domain where it helps coordinate assembly of the platform of the 30S subunit.</text>
</comment>
<dbReference type="PROSITE" id="PS00053">
    <property type="entry name" value="RIBOSOMAL_S8"/>
    <property type="match status" value="1"/>
</dbReference>
<dbReference type="InterPro" id="IPR047863">
    <property type="entry name" value="Ribosomal_uS8_CS"/>
</dbReference>
<keyword evidence="3 5" id="KW-0687">Ribonucleoprotein</keyword>
<accession>A0A0H4T6Z6</accession>
<dbReference type="EMBL" id="KT007000">
    <property type="protein sequence ID" value="AKQ02480.1"/>
    <property type="molecule type" value="Genomic_DNA"/>
</dbReference>
<dbReference type="GO" id="GO:0005840">
    <property type="term" value="C:ribosome"/>
    <property type="evidence" value="ECO:0007669"/>
    <property type="project" value="UniProtKB-KW"/>
</dbReference>
<dbReference type="PANTHER" id="PTHR11758">
    <property type="entry name" value="40S RIBOSOMAL PROTEIN S15A"/>
    <property type="match status" value="1"/>
</dbReference>
<dbReference type="GO" id="GO:0019843">
    <property type="term" value="F:rRNA binding"/>
    <property type="evidence" value="ECO:0007669"/>
    <property type="project" value="UniProtKB-UniRule"/>
</dbReference>
<comment type="subunit">
    <text evidence="5">Part of the 30S ribosomal subunit. Contacts proteins S5 and S12.</text>
</comment>
<proteinExistence type="inferred from homology"/>
<organism evidence="7">
    <name type="scientific">uncultured Parcubacteria bacterium Rifle_16ft_4_minimus_37647</name>
    <dbReference type="NCBI Taxonomy" id="1665140"/>
    <lineage>
        <taxon>Bacteria</taxon>
        <taxon>Candidatus Parcubacteria</taxon>
        <taxon>environmental samples</taxon>
    </lineage>
</organism>
<evidence type="ECO:0000256" key="5">
    <source>
        <dbReference type="HAMAP-Rule" id="MF_01302"/>
    </source>
</evidence>
<name>A0A0H4T6Z6_9BACT</name>
<evidence type="ECO:0000256" key="1">
    <source>
        <dbReference type="ARBA" id="ARBA00006471"/>
    </source>
</evidence>
<comment type="similarity">
    <text evidence="1 5 6">Belongs to the universal ribosomal protein uS8 family.</text>
</comment>